<feature type="binding site" description="distal binding residue" evidence="5">
    <location>
        <position position="78"/>
    </location>
    <ligand>
        <name>heme</name>
        <dbReference type="ChEBI" id="CHEBI:30413"/>
    </ligand>
    <ligandPart>
        <name>Fe</name>
        <dbReference type="ChEBI" id="CHEBI:18248"/>
    </ligandPart>
</feature>
<evidence type="ECO:0000256" key="3">
    <source>
        <dbReference type="ARBA" id="ARBA00022723"/>
    </source>
</evidence>
<keyword evidence="3 5" id="KW-0479">Metal-binding</keyword>
<accession>Q0A5B2</accession>
<dbReference type="InterPro" id="IPR001486">
    <property type="entry name" value="Hemoglobin_trunc"/>
</dbReference>
<dbReference type="SUPFAM" id="SSF46458">
    <property type="entry name" value="Globin-like"/>
    <property type="match status" value="1"/>
</dbReference>
<dbReference type="GO" id="GO:0046872">
    <property type="term" value="F:metal ion binding"/>
    <property type="evidence" value="ECO:0007669"/>
    <property type="project" value="UniProtKB-KW"/>
</dbReference>
<proteinExistence type="predicted"/>
<keyword evidence="1" id="KW-0813">Transport</keyword>
<dbReference type="eggNOG" id="COG2346">
    <property type="taxonomic scope" value="Bacteria"/>
</dbReference>
<dbReference type="GO" id="GO:0019825">
    <property type="term" value="F:oxygen binding"/>
    <property type="evidence" value="ECO:0007669"/>
    <property type="project" value="InterPro"/>
</dbReference>
<dbReference type="KEGG" id="aeh:Mlg_2635"/>
<organism evidence="6 7">
    <name type="scientific">Alkalilimnicola ehrlichii (strain ATCC BAA-1101 / DSM 17681 / MLHE-1)</name>
    <dbReference type="NCBI Taxonomy" id="187272"/>
    <lineage>
        <taxon>Bacteria</taxon>
        <taxon>Pseudomonadati</taxon>
        <taxon>Pseudomonadota</taxon>
        <taxon>Gammaproteobacteria</taxon>
        <taxon>Chromatiales</taxon>
        <taxon>Ectothiorhodospiraceae</taxon>
        <taxon>Alkalilimnicola</taxon>
    </lineage>
</organism>
<evidence type="ECO:0000256" key="1">
    <source>
        <dbReference type="ARBA" id="ARBA00022448"/>
    </source>
</evidence>
<dbReference type="GO" id="GO:0020037">
    <property type="term" value="F:heme binding"/>
    <property type="evidence" value="ECO:0007669"/>
    <property type="project" value="InterPro"/>
</dbReference>
<gene>
    <name evidence="6" type="ordered locus">Mlg_2635</name>
</gene>
<dbReference type="CDD" id="cd08916">
    <property type="entry name" value="TrHb3_P"/>
    <property type="match status" value="1"/>
</dbReference>
<dbReference type="InterPro" id="IPR009050">
    <property type="entry name" value="Globin-like_sf"/>
</dbReference>
<dbReference type="Pfam" id="PF01152">
    <property type="entry name" value="Bac_globin"/>
    <property type="match status" value="1"/>
</dbReference>
<evidence type="ECO:0000256" key="5">
    <source>
        <dbReference type="PIRSR" id="PIRSR601486-1"/>
    </source>
</evidence>
<dbReference type="InterPro" id="IPR012292">
    <property type="entry name" value="Globin/Proto"/>
</dbReference>
<sequence length="151" mass="17873">MTTPTWKRPDGQPTLSLETIESVVRAFYARARTHPDLAEAFAQVDDWDEHIARITHFWWLSLGGRRYRPDRFHVGPKHVALGVTGRQVDAWLGLFEETLTQHIDDEQARADWLQRARHMGRSIRELSEFYRQRARRTDDPHLHQRPAVRRD</sequence>
<keyword evidence="4 5" id="KW-0408">Iron</keyword>
<protein>
    <submittedName>
        <fullName evidence="6">Globin</fullName>
    </submittedName>
</protein>
<evidence type="ECO:0000256" key="4">
    <source>
        <dbReference type="ARBA" id="ARBA00023004"/>
    </source>
</evidence>
<dbReference type="HOGENOM" id="CLU_104957_5_0_6"/>
<name>Q0A5B2_ALKEH</name>
<keyword evidence="2 5" id="KW-0349">Heme</keyword>
<dbReference type="RefSeq" id="WP_011630368.1">
    <property type="nucleotide sequence ID" value="NC_008340.1"/>
</dbReference>
<dbReference type="Gene3D" id="1.10.490.10">
    <property type="entry name" value="Globins"/>
    <property type="match status" value="1"/>
</dbReference>
<keyword evidence="7" id="KW-1185">Reference proteome</keyword>
<dbReference type="OrthoDB" id="25954at2"/>
<reference evidence="7" key="1">
    <citation type="submission" date="2006-08" db="EMBL/GenBank/DDBJ databases">
        <title>Complete sequence of Alkalilimnicola ehrilichei MLHE-1.</title>
        <authorList>
            <person name="Copeland A."/>
            <person name="Lucas S."/>
            <person name="Lapidus A."/>
            <person name="Barry K."/>
            <person name="Detter J.C."/>
            <person name="Glavina del Rio T."/>
            <person name="Hammon N."/>
            <person name="Israni S."/>
            <person name="Dalin E."/>
            <person name="Tice H."/>
            <person name="Pitluck S."/>
            <person name="Sims D."/>
            <person name="Brettin T."/>
            <person name="Bruce D."/>
            <person name="Han C."/>
            <person name="Tapia R."/>
            <person name="Gilna P."/>
            <person name="Schmutz J."/>
            <person name="Larimer F."/>
            <person name="Land M."/>
            <person name="Hauser L."/>
            <person name="Kyrpides N."/>
            <person name="Mikhailova N."/>
            <person name="Oremland R.S."/>
            <person name="Hoeft S.E."/>
            <person name="Switzer-Blum J."/>
            <person name="Kulp T."/>
            <person name="King G."/>
            <person name="Tabita R."/>
            <person name="Witte B."/>
            <person name="Santini J.M."/>
            <person name="Basu P."/>
            <person name="Hollibaugh J.T."/>
            <person name="Xie G."/>
            <person name="Stolz J.F."/>
            <person name="Richardson P."/>
        </authorList>
    </citation>
    <scope>NUCLEOTIDE SEQUENCE [LARGE SCALE GENOMIC DNA]</scope>
    <source>
        <strain evidence="7">ATCC BAA-1101 / DSM 17681 / MLHE-1</strain>
    </source>
</reference>
<evidence type="ECO:0000313" key="6">
    <source>
        <dbReference type="EMBL" id="ABI57975.1"/>
    </source>
</evidence>
<evidence type="ECO:0000313" key="7">
    <source>
        <dbReference type="Proteomes" id="UP000001962"/>
    </source>
</evidence>
<dbReference type="Proteomes" id="UP000001962">
    <property type="component" value="Chromosome"/>
</dbReference>
<dbReference type="AlphaFoldDB" id="Q0A5B2"/>
<evidence type="ECO:0000256" key="2">
    <source>
        <dbReference type="ARBA" id="ARBA00022617"/>
    </source>
</evidence>
<dbReference type="EMBL" id="CP000453">
    <property type="protein sequence ID" value="ABI57975.1"/>
    <property type="molecule type" value="Genomic_DNA"/>
</dbReference>